<evidence type="ECO:0000256" key="1">
    <source>
        <dbReference type="SAM" id="MobiDB-lite"/>
    </source>
</evidence>
<proteinExistence type="predicted"/>
<sequence>MPMSYNRLQGDTREWAFKNDQPRAEYANRVTQGKEIKGNPSLSLVAGNGRYGFHSRRHAEDPVRMSKGLLGQYTKFRKSVARKKKNVSRLCPTKYLSDYDPIEAEIRQEHTKRMQRRRNRNNKARRRRKVGAS</sequence>
<protein>
    <submittedName>
        <fullName evidence="2">Uncharacterized protein</fullName>
    </submittedName>
</protein>
<organism evidence="2">
    <name type="scientific">marine sediment metagenome</name>
    <dbReference type="NCBI Taxonomy" id="412755"/>
    <lineage>
        <taxon>unclassified sequences</taxon>
        <taxon>metagenomes</taxon>
        <taxon>ecological metagenomes</taxon>
    </lineage>
</organism>
<evidence type="ECO:0000313" key="2">
    <source>
        <dbReference type="EMBL" id="KKM49016.1"/>
    </source>
</evidence>
<accession>A0A0F9J9L0</accession>
<feature type="compositionally biased region" description="Basic residues" evidence="1">
    <location>
        <begin position="113"/>
        <end position="133"/>
    </location>
</feature>
<dbReference type="EMBL" id="LAZR01011985">
    <property type="protein sequence ID" value="KKM49016.1"/>
    <property type="molecule type" value="Genomic_DNA"/>
</dbReference>
<dbReference type="AlphaFoldDB" id="A0A0F9J9L0"/>
<feature type="region of interest" description="Disordered" evidence="1">
    <location>
        <begin position="110"/>
        <end position="133"/>
    </location>
</feature>
<name>A0A0F9J9L0_9ZZZZ</name>
<gene>
    <name evidence="2" type="ORF">LCGC14_1557170</name>
</gene>
<reference evidence="2" key="1">
    <citation type="journal article" date="2015" name="Nature">
        <title>Complex archaea that bridge the gap between prokaryotes and eukaryotes.</title>
        <authorList>
            <person name="Spang A."/>
            <person name="Saw J.H."/>
            <person name="Jorgensen S.L."/>
            <person name="Zaremba-Niedzwiedzka K."/>
            <person name="Martijn J."/>
            <person name="Lind A.E."/>
            <person name="van Eijk R."/>
            <person name="Schleper C."/>
            <person name="Guy L."/>
            <person name="Ettema T.J."/>
        </authorList>
    </citation>
    <scope>NUCLEOTIDE SEQUENCE</scope>
</reference>
<comment type="caution">
    <text evidence="2">The sequence shown here is derived from an EMBL/GenBank/DDBJ whole genome shotgun (WGS) entry which is preliminary data.</text>
</comment>